<feature type="coiled-coil region" evidence="1">
    <location>
        <begin position="20"/>
        <end position="141"/>
    </location>
</feature>
<comment type="caution">
    <text evidence="2">The sequence shown here is derived from an EMBL/GenBank/DDBJ whole genome shotgun (WGS) entry which is preliminary data.</text>
</comment>
<dbReference type="EMBL" id="CAMXCT020002548">
    <property type="protein sequence ID" value="CAL1152201.1"/>
    <property type="molecule type" value="Genomic_DNA"/>
</dbReference>
<dbReference type="OrthoDB" id="10585813at2759"/>
<dbReference type="EMBL" id="CAMXCT030002548">
    <property type="protein sequence ID" value="CAL4786138.1"/>
    <property type="molecule type" value="Genomic_DNA"/>
</dbReference>
<protein>
    <submittedName>
        <fullName evidence="2">Uncharacterized protein</fullName>
    </submittedName>
</protein>
<evidence type="ECO:0000313" key="2">
    <source>
        <dbReference type="EMBL" id="CAI3998826.1"/>
    </source>
</evidence>
<proteinExistence type="predicted"/>
<accession>A0A9P1G437</accession>
<dbReference type="AlphaFoldDB" id="A0A9P1G437"/>
<reference evidence="2" key="1">
    <citation type="submission" date="2022-10" db="EMBL/GenBank/DDBJ databases">
        <authorList>
            <person name="Chen Y."/>
            <person name="Dougan E. K."/>
            <person name="Chan C."/>
            <person name="Rhodes N."/>
            <person name="Thang M."/>
        </authorList>
    </citation>
    <scope>NUCLEOTIDE SEQUENCE</scope>
</reference>
<dbReference type="SUPFAM" id="SSF57997">
    <property type="entry name" value="Tropomyosin"/>
    <property type="match status" value="1"/>
</dbReference>
<keyword evidence="4" id="KW-1185">Reference proteome</keyword>
<evidence type="ECO:0000313" key="3">
    <source>
        <dbReference type="EMBL" id="CAL1152201.1"/>
    </source>
</evidence>
<dbReference type="Gene3D" id="1.10.287.1490">
    <property type="match status" value="1"/>
</dbReference>
<dbReference type="EMBL" id="CAMXCT010002548">
    <property type="protein sequence ID" value="CAI3998826.1"/>
    <property type="molecule type" value="Genomic_DNA"/>
</dbReference>
<reference evidence="3" key="2">
    <citation type="submission" date="2024-04" db="EMBL/GenBank/DDBJ databases">
        <authorList>
            <person name="Chen Y."/>
            <person name="Shah S."/>
            <person name="Dougan E. K."/>
            <person name="Thang M."/>
            <person name="Chan C."/>
        </authorList>
    </citation>
    <scope>NUCLEOTIDE SEQUENCE [LARGE SCALE GENOMIC DNA]</scope>
</reference>
<organism evidence="2">
    <name type="scientific">Cladocopium goreaui</name>
    <dbReference type="NCBI Taxonomy" id="2562237"/>
    <lineage>
        <taxon>Eukaryota</taxon>
        <taxon>Sar</taxon>
        <taxon>Alveolata</taxon>
        <taxon>Dinophyceae</taxon>
        <taxon>Suessiales</taxon>
        <taxon>Symbiodiniaceae</taxon>
        <taxon>Cladocopium</taxon>
    </lineage>
</organism>
<evidence type="ECO:0000256" key="1">
    <source>
        <dbReference type="SAM" id="Coils"/>
    </source>
</evidence>
<name>A0A9P1G437_9DINO</name>
<evidence type="ECO:0000313" key="4">
    <source>
        <dbReference type="Proteomes" id="UP001152797"/>
    </source>
</evidence>
<keyword evidence="1" id="KW-0175">Coiled coil</keyword>
<gene>
    <name evidence="2" type="ORF">C1SCF055_LOCUS25096</name>
</gene>
<dbReference type="Proteomes" id="UP001152797">
    <property type="component" value="Unassembled WGS sequence"/>
</dbReference>
<sequence>MNNKCMTRQIQAAEKVEKQLYKLGKQYKKVLEQVQNMEQELGSAQVRANSTETARQTECAEQQCSEAQTSHLERRVKELQEQLQQASKPVDEMALLKQQNETQMKELAKLDVEKAELEKKLKALEVEHQKAQERCSSTEGKIQTTSNTSRRWGWRWGRCGDVENWDGSSP</sequence>